<keyword evidence="10" id="KW-1185">Reference proteome</keyword>
<dbReference type="OrthoDB" id="418595at2759"/>
<dbReference type="PANTHER" id="PTHR43066">
    <property type="entry name" value="RHOMBOID-RELATED PROTEIN"/>
    <property type="match status" value="1"/>
</dbReference>
<feature type="compositionally biased region" description="Basic and acidic residues" evidence="6">
    <location>
        <begin position="41"/>
        <end position="56"/>
    </location>
</feature>
<accession>A0A7J6WC15</accession>
<comment type="caution">
    <text evidence="9">The sequence shown here is derived from an EMBL/GenBank/DDBJ whole genome shotgun (WGS) entry which is preliminary data.</text>
</comment>
<dbReference type="InterPro" id="IPR035952">
    <property type="entry name" value="Rhomboid-like_sf"/>
</dbReference>
<feature type="transmembrane region" description="Helical" evidence="7">
    <location>
        <begin position="166"/>
        <end position="185"/>
    </location>
</feature>
<keyword evidence="5 7" id="KW-0472">Membrane</keyword>
<dbReference type="InterPro" id="IPR022764">
    <property type="entry name" value="Peptidase_S54_rhomboid_dom"/>
</dbReference>
<comment type="similarity">
    <text evidence="2">Belongs to the peptidase S54 family.</text>
</comment>
<dbReference type="GO" id="GO:0016020">
    <property type="term" value="C:membrane"/>
    <property type="evidence" value="ECO:0007669"/>
    <property type="project" value="UniProtKB-SubCell"/>
</dbReference>
<dbReference type="SUPFAM" id="SSF144091">
    <property type="entry name" value="Rhomboid-like"/>
    <property type="match status" value="1"/>
</dbReference>
<name>A0A7J6WC15_THATH</name>
<proteinExistence type="inferred from homology"/>
<protein>
    <submittedName>
        <fullName evidence="9">Rhomboid-like protein 11 protein</fullName>
    </submittedName>
</protein>
<evidence type="ECO:0000256" key="1">
    <source>
        <dbReference type="ARBA" id="ARBA00004141"/>
    </source>
</evidence>
<dbReference type="Pfam" id="PF01694">
    <property type="entry name" value="Rhomboid"/>
    <property type="match status" value="1"/>
</dbReference>
<evidence type="ECO:0000256" key="7">
    <source>
        <dbReference type="SAM" id="Phobius"/>
    </source>
</evidence>
<evidence type="ECO:0000259" key="8">
    <source>
        <dbReference type="Pfam" id="PF01694"/>
    </source>
</evidence>
<dbReference type="Gene3D" id="1.20.1540.10">
    <property type="entry name" value="Rhomboid-like"/>
    <property type="match status" value="1"/>
</dbReference>
<organism evidence="9 10">
    <name type="scientific">Thalictrum thalictroides</name>
    <name type="common">Rue-anemone</name>
    <name type="synonym">Anemone thalictroides</name>
    <dbReference type="NCBI Taxonomy" id="46969"/>
    <lineage>
        <taxon>Eukaryota</taxon>
        <taxon>Viridiplantae</taxon>
        <taxon>Streptophyta</taxon>
        <taxon>Embryophyta</taxon>
        <taxon>Tracheophyta</taxon>
        <taxon>Spermatophyta</taxon>
        <taxon>Magnoliopsida</taxon>
        <taxon>Ranunculales</taxon>
        <taxon>Ranunculaceae</taxon>
        <taxon>Thalictroideae</taxon>
        <taxon>Thalictrum</taxon>
    </lineage>
</organism>
<feature type="region of interest" description="Disordered" evidence="6">
    <location>
        <begin position="32"/>
        <end position="56"/>
    </location>
</feature>
<keyword evidence="4 7" id="KW-1133">Transmembrane helix</keyword>
<evidence type="ECO:0000256" key="6">
    <source>
        <dbReference type="SAM" id="MobiDB-lite"/>
    </source>
</evidence>
<evidence type="ECO:0000313" key="10">
    <source>
        <dbReference type="Proteomes" id="UP000554482"/>
    </source>
</evidence>
<dbReference type="PANTHER" id="PTHR43066:SF5">
    <property type="entry name" value="RHOMBOID-LIKE PROTEIN 11, CHLOROPLASTIC-RELATED"/>
    <property type="match status" value="1"/>
</dbReference>
<dbReference type="AlphaFoldDB" id="A0A7J6WC15"/>
<evidence type="ECO:0000256" key="2">
    <source>
        <dbReference type="ARBA" id="ARBA00009045"/>
    </source>
</evidence>
<sequence>QANMATDHLSKLSVKQQVDVINGRQKKKLQQSEVVEEELATEDKKEKKMQHSSDDVGSLLDEKPGVRRVIGVYLIIILILGVYLADHWFQVPEMKKLYLYHNNPVWYQFVTSLFCHVNCSINILKVLNSMGRVVVENEGFFALWIYYIFTGVIASFAGFLYLKGNVVSLGASGAVWGLCAICASIKWQMTWWKTFITLAGIYLMEKGSDRVQPASISSVTLIINTIAHYTGAIAGVGVLWIRSKLGSKVGTMLLDNSFSCLEGASWVHTKSL</sequence>
<keyword evidence="3 7" id="KW-0812">Transmembrane</keyword>
<feature type="transmembrane region" description="Helical" evidence="7">
    <location>
        <begin position="105"/>
        <end position="127"/>
    </location>
</feature>
<dbReference type="EMBL" id="JABWDY010018009">
    <property type="protein sequence ID" value="KAF5194974.1"/>
    <property type="molecule type" value="Genomic_DNA"/>
</dbReference>
<gene>
    <name evidence="9" type="ORF">FRX31_015439</name>
</gene>
<dbReference type="Proteomes" id="UP000554482">
    <property type="component" value="Unassembled WGS sequence"/>
</dbReference>
<evidence type="ECO:0000313" key="9">
    <source>
        <dbReference type="EMBL" id="KAF5194974.1"/>
    </source>
</evidence>
<feature type="transmembrane region" description="Helical" evidence="7">
    <location>
        <begin position="69"/>
        <end position="85"/>
    </location>
</feature>
<feature type="transmembrane region" description="Helical" evidence="7">
    <location>
        <begin position="139"/>
        <end position="160"/>
    </location>
</feature>
<dbReference type="GO" id="GO:0004252">
    <property type="term" value="F:serine-type endopeptidase activity"/>
    <property type="evidence" value="ECO:0007669"/>
    <property type="project" value="InterPro"/>
</dbReference>
<evidence type="ECO:0000256" key="4">
    <source>
        <dbReference type="ARBA" id="ARBA00022989"/>
    </source>
</evidence>
<feature type="domain" description="Peptidase S54 rhomboid" evidence="8">
    <location>
        <begin position="106"/>
        <end position="243"/>
    </location>
</feature>
<evidence type="ECO:0000256" key="3">
    <source>
        <dbReference type="ARBA" id="ARBA00022692"/>
    </source>
</evidence>
<comment type="subcellular location">
    <subcellularLocation>
        <location evidence="1">Membrane</location>
        <topology evidence="1">Multi-pass membrane protein</topology>
    </subcellularLocation>
</comment>
<evidence type="ECO:0000256" key="5">
    <source>
        <dbReference type="ARBA" id="ARBA00023136"/>
    </source>
</evidence>
<feature type="non-terminal residue" evidence="9">
    <location>
        <position position="1"/>
    </location>
</feature>
<reference evidence="9 10" key="1">
    <citation type="submission" date="2020-06" db="EMBL/GenBank/DDBJ databases">
        <title>Transcriptomic and genomic resources for Thalictrum thalictroides and T. hernandezii: Facilitating candidate gene discovery in an emerging model plant lineage.</title>
        <authorList>
            <person name="Arias T."/>
            <person name="Riano-Pachon D.M."/>
            <person name="Di Stilio V.S."/>
        </authorList>
    </citation>
    <scope>NUCLEOTIDE SEQUENCE [LARGE SCALE GENOMIC DNA]</scope>
    <source>
        <strain evidence="10">cv. WT478/WT964</strain>
        <tissue evidence="9">Leaves</tissue>
    </source>
</reference>